<sequence>MDISHPTLFSLGHKSRLKYKIIPSINRGSNKHSFEVLEAKQIKIAQLYIIYIFNKYKMTRTNKWTVHEAKSNSKWFTHHGPINCDPTKVKKSGAGKGNWGKPGDEMKDDTDMDMVTMFGQSQRRNSNHSQNEQDMKMLNEQLDHSMFAM</sequence>
<dbReference type="RefSeq" id="XP_456632.2">
    <property type="nucleotide sequence ID" value="XM_456632.2"/>
</dbReference>
<dbReference type="EMBL" id="CR382133">
    <property type="protein sequence ID" value="CAG84588.2"/>
    <property type="molecule type" value="Genomic_DNA"/>
</dbReference>
<name>Q6BYT7_DEBHA</name>
<evidence type="ECO:0000313" key="3">
    <source>
        <dbReference type="Proteomes" id="UP000000599"/>
    </source>
</evidence>
<feature type="region of interest" description="Disordered" evidence="1">
    <location>
        <begin position="86"/>
        <end position="107"/>
    </location>
</feature>
<dbReference type="OrthoDB" id="2122308at2759"/>
<dbReference type="STRING" id="284592.Q6BYT7"/>
<dbReference type="HOGENOM" id="CLU_1749579_0_0_1"/>
<gene>
    <name evidence="2" type="ordered locus">DEHA2A07062g</name>
</gene>
<dbReference type="InParanoid" id="Q6BYT7"/>
<dbReference type="Proteomes" id="UP000000599">
    <property type="component" value="Chromosome A"/>
</dbReference>
<dbReference type="VEuPathDB" id="FungiDB:DEHA2A07062g"/>
<organism evidence="2 3">
    <name type="scientific">Debaryomyces hansenii (strain ATCC 36239 / CBS 767 / BCRC 21394 / JCM 1990 / NBRC 0083 / IGC 2968)</name>
    <name type="common">Yeast</name>
    <name type="synonym">Torulaspora hansenii</name>
    <dbReference type="NCBI Taxonomy" id="284592"/>
    <lineage>
        <taxon>Eukaryota</taxon>
        <taxon>Fungi</taxon>
        <taxon>Dikarya</taxon>
        <taxon>Ascomycota</taxon>
        <taxon>Saccharomycotina</taxon>
        <taxon>Pichiomycetes</taxon>
        <taxon>Debaryomycetaceae</taxon>
        <taxon>Debaryomyces</taxon>
    </lineage>
</organism>
<reference evidence="2 3" key="1">
    <citation type="journal article" date="2004" name="Nature">
        <title>Genome evolution in yeasts.</title>
        <authorList>
            <consortium name="Genolevures"/>
            <person name="Dujon B."/>
            <person name="Sherman D."/>
            <person name="Fischer G."/>
            <person name="Durrens P."/>
            <person name="Casaregola S."/>
            <person name="Lafontaine I."/>
            <person name="de Montigny J."/>
            <person name="Marck C."/>
            <person name="Neuveglise C."/>
            <person name="Talla E."/>
            <person name="Goffard N."/>
            <person name="Frangeul L."/>
            <person name="Aigle M."/>
            <person name="Anthouard V."/>
            <person name="Babour A."/>
            <person name="Barbe V."/>
            <person name="Barnay S."/>
            <person name="Blanchin S."/>
            <person name="Beckerich J.M."/>
            <person name="Beyne E."/>
            <person name="Bleykasten C."/>
            <person name="Boisrame A."/>
            <person name="Boyer J."/>
            <person name="Cattolico L."/>
            <person name="Confanioleri F."/>
            <person name="de Daruvar A."/>
            <person name="Despons L."/>
            <person name="Fabre E."/>
            <person name="Fairhead C."/>
            <person name="Ferry-Dumazet H."/>
            <person name="Groppi A."/>
            <person name="Hantraye F."/>
            <person name="Hennequin C."/>
            <person name="Jauniaux N."/>
            <person name="Joyet P."/>
            <person name="Kachouri R."/>
            <person name="Kerrest A."/>
            <person name="Koszul R."/>
            <person name="Lemaire M."/>
            <person name="Lesur I."/>
            <person name="Ma L."/>
            <person name="Muller H."/>
            <person name="Nicaud J.M."/>
            <person name="Nikolski M."/>
            <person name="Oztas S."/>
            <person name="Ozier-Kalogeropoulos O."/>
            <person name="Pellenz S."/>
            <person name="Potier S."/>
            <person name="Richard G.F."/>
            <person name="Straub M.L."/>
            <person name="Suleau A."/>
            <person name="Swennene D."/>
            <person name="Tekaia F."/>
            <person name="Wesolowski-Louvel M."/>
            <person name="Westhof E."/>
            <person name="Wirth B."/>
            <person name="Zeniou-Meyer M."/>
            <person name="Zivanovic I."/>
            <person name="Bolotin-Fukuhara M."/>
            <person name="Thierry A."/>
            <person name="Bouchier C."/>
            <person name="Caudron B."/>
            <person name="Scarpelli C."/>
            <person name="Gaillardin C."/>
            <person name="Weissenbach J."/>
            <person name="Wincker P."/>
            <person name="Souciet J.L."/>
        </authorList>
    </citation>
    <scope>NUCLEOTIDE SEQUENCE [LARGE SCALE GENOMIC DNA]</scope>
    <source>
        <strain evidence="3">ATCC 36239 / CBS 767 / BCRC 21394 / JCM 1990 / NBRC 0083 / IGC 2968</strain>
    </source>
</reference>
<accession>Q6BYT7</accession>
<dbReference type="eggNOG" id="ENOG502S4WH">
    <property type="taxonomic scope" value="Eukaryota"/>
</dbReference>
<evidence type="ECO:0000313" key="2">
    <source>
        <dbReference type="EMBL" id="CAG84588.2"/>
    </source>
</evidence>
<proteinExistence type="predicted"/>
<evidence type="ECO:0000256" key="1">
    <source>
        <dbReference type="SAM" id="MobiDB-lite"/>
    </source>
</evidence>
<keyword evidence="3" id="KW-1185">Reference proteome</keyword>
<dbReference type="KEGG" id="dha:DEHA2A07062g"/>
<protein>
    <submittedName>
        <fullName evidence="2">DEHA2A07062p</fullName>
    </submittedName>
</protein>
<dbReference type="AlphaFoldDB" id="Q6BYT7"/>
<dbReference type="GeneID" id="2899827"/>
<dbReference type="FunCoup" id="Q6BYT7">
    <property type="interactions" value="151"/>
</dbReference>